<dbReference type="PANTHER" id="PTHR15574">
    <property type="entry name" value="WD REPEAT DOMAIN-CONTAINING FAMILY"/>
    <property type="match status" value="1"/>
</dbReference>
<dbReference type="InterPro" id="IPR015943">
    <property type="entry name" value="WD40/YVTN_repeat-like_dom_sf"/>
</dbReference>
<dbReference type="PROSITE" id="PS00678">
    <property type="entry name" value="WD_REPEATS_1"/>
    <property type="match status" value="1"/>
</dbReference>
<keyword evidence="2" id="KW-0677">Repeat</keyword>
<feature type="compositionally biased region" description="Basic residues" evidence="4">
    <location>
        <begin position="610"/>
        <end position="621"/>
    </location>
</feature>
<dbReference type="EMBL" id="GEFM01006889">
    <property type="protein sequence ID" value="JAP68907.1"/>
    <property type="molecule type" value="mRNA"/>
</dbReference>
<protein>
    <submittedName>
        <fullName evidence="5">Putative ddb1-and cul4-associated factor 5</fullName>
    </submittedName>
</protein>
<keyword evidence="1 3" id="KW-0853">WD repeat</keyword>
<reference evidence="5" key="1">
    <citation type="submission" date="2016-02" db="EMBL/GenBank/DDBJ databases">
        <title>RNAseq analyses of the midgut from blood- or serum-fed Ixodes ricinus ticks.</title>
        <authorList>
            <person name="Perner J."/>
            <person name="Provaznik J."/>
            <person name="Schrenkova J."/>
            <person name="Urbanova V."/>
            <person name="Ribeiro J.M."/>
            <person name="Kopacek P."/>
        </authorList>
    </citation>
    <scope>NUCLEOTIDE SEQUENCE</scope>
    <source>
        <tissue evidence="5">Gut</tissue>
    </source>
</reference>
<dbReference type="AlphaFoldDB" id="A0A131XQI7"/>
<dbReference type="Gene3D" id="2.130.10.10">
    <property type="entry name" value="YVTN repeat-like/Quinoprotein amine dehydrogenase"/>
    <property type="match status" value="3"/>
</dbReference>
<dbReference type="Pfam" id="PF00400">
    <property type="entry name" value="WD40"/>
    <property type="match status" value="3"/>
</dbReference>
<dbReference type="SUPFAM" id="SSF50978">
    <property type="entry name" value="WD40 repeat-like"/>
    <property type="match status" value="1"/>
</dbReference>
<feature type="repeat" description="WD" evidence="3">
    <location>
        <begin position="58"/>
        <end position="91"/>
    </location>
</feature>
<feature type="compositionally biased region" description="Polar residues" evidence="4">
    <location>
        <begin position="454"/>
        <end position="465"/>
    </location>
</feature>
<feature type="region of interest" description="Disordered" evidence="4">
    <location>
        <begin position="451"/>
        <end position="621"/>
    </location>
</feature>
<dbReference type="GO" id="GO:0005737">
    <property type="term" value="C:cytoplasm"/>
    <property type="evidence" value="ECO:0007669"/>
    <property type="project" value="TreeGrafter"/>
</dbReference>
<dbReference type="GO" id="GO:0045717">
    <property type="term" value="P:negative regulation of fatty acid biosynthetic process"/>
    <property type="evidence" value="ECO:0007669"/>
    <property type="project" value="TreeGrafter"/>
</dbReference>
<evidence type="ECO:0000256" key="2">
    <source>
        <dbReference type="ARBA" id="ARBA00022737"/>
    </source>
</evidence>
<dbReference type="GO" id="GO:0080008">
    <property type="term" value="C:Cul4-RING E3 ubiquitin ligase complex"/>
    <property type="evidence" value="ECO:0007669"/>
    <property type="project" value="TreeGrafter"/>
</dbReference>
<dbReference type="PROSITE" id="PS50082">
    <property type="entry name" value="WD_REPEATS_2"/>
    <property type="match status" value="2"/>
</dbReference>
<proteinExistence type="evidence at transcript level"/>
<dbReference type="InterPro" id="IPR019775">
    <property type="entry name" value="WD40_repeat_CS"/>
</dbReference>
<evidence type="ECO:0000256" key="1">
    <source>
        <dbReference type="ARBA" id="ARBA00022574"/>
    </source>
</evidence>
<dbReference type="PROSITE" id="PS50294">
    <property type="entry name" value="WD_REPEATS_REGION"/>
    <property type="match status" value="2"/>
</dbReference>
<accession>A0A131XQI7</accession>
<feature type="non-terminal residue" evidence="5">
    <location>
        <position position="1"/>
    </location>
</feature>
<feature type="compositionally biased region" description="Polar residues" evidence="4">
    <location>
        <begin position="575"/>
        <end position="596"/>
    </location>
</feature>
<sequence length="621" mass="69481">WSFDRRILSLTDANAVDMAKGSVVQFAFERQYDTSSRLRNRLFHDRYCSASDLYRKDLYAHFGCVNAIEFSADGNWLVSGGDDKRVLVWNVPEALSDLKTPRAMKGKHNSNIFCLCLDSCNRTVFSAGNDEQVIVHDMETGRTTDVFLHQEAVYGLSVEPTNDSVFASACDDGCILIYDVREPSSTDPLLLVTSSSAFHAVAYNPVEPRLVATANSKEGVALWDVRRPRCCLLRYDSQLVPQGAMSVRFNGDGSLLLALRRRQPPALYRLDASHPVAQFDHWGYYNSCTMKSCCFAGERDEFILSGSDDFKLYSWKLPQEVTSGQRITSPRGVPSCTWVRQAHLVLTDHRSIVNQVRFNRASMVLASSGVEKIIKLWSSLPLPGGAGGLRREQPPEEQAEERRKRYTYEEYIDLVMESGQFMSHDYSHQSVREDPRMMAFFDSLVQRDEEGWSTDCSQDSASSVTVIPRASVTSSSSDELPEPDPRPVRIPTSQERRVQRLRQLRARLTSRGGQSSDSDDDWVPSPSPSASSAASERVSERASHDAEDRAWHAAQREPSFEDARSAPKGDREEPTSNGVAGSSNGAEGEQQQASTSRFKRPRLGGLRSQRSYRRHNGSADT</sequence>
<dbReference type="InterPro" id="IPR045151">
    <property type="entry name" value="DCAF8"/>
</dbReference>
<evidence type="ECO:0000256" key="4">
    <source>
        <dbReference type="SAM" id="MobiDB-lite"/>
    </source>
</evidence>
<dbReference type="InterPro" id="IPR036322">
    <property type="entry name" value="WD40_repeat_dom_sf"/>
</dbReference>
<dbReference type="PANTHER" id="PTHR15574:SF43">
    <property type="entry name" value="DDB1- AND CUL4-ASSOCIATED FACTOR 5"/>
    <property type="match status" value="1"/>
</dbReference>
<feature type="repeat" description="WD" evidence="3">
    <location>
        <begin position="346"/>
        <end position="378"/>
    </location>
</feature>
<dbReference type="InterPro" id="IPR001680">
    <property type="entry name" value="WD40_rpt"/>
</dbReference>
<dbReference type="SMART" id="SM00320">
    <property type="entry name" value="WD40"/>
    <property type="match status" value="6"/>
</dbReference>
<evidence type="ECO:0000256" key="3">
    <source>
        <dbReference type="PROSITE-ProRule" id="PRU00221"/>
    </source>
</evidence>
<feature type="compositionally biased region" description="Basic and acidic residues" evidence="4">
    <location>
        <begin position="537"/>
        <end position="574"/>
    </location>
</feature>
<organism evidence="5">
    <name type="scientific">Ixodes ricinus</name>
    <name type="common">Common tick</name>
    <name type="synonym">Acarus ricinus</name>
    <dbReference type="NCBI Taxonomy" id="34613"/>
    <lineage>
        <taxon>Eukaryota</taxon>
        <taxon>Metazoa</taxon>
        <taxon>Ecdysozoa</taxon>
        <taxon>Arthropoda</taxon>
        <taxon>Chelicerata</taxon>
        <taxon>Arachnida</taxon>
        <taxon>Acari</taxon>
        <taxon>Parasitiformes</taxon>
        <taxon>Ixodida</taxon>
        <taxon>Ixodoidea</taxon>
        <taxon>Ixodidae</taxon>
        <taxon>Ixodinae</taxon>
        <taxon>Ixodes</taxon>
    </lineage>
</organism>
<name>A0A131XQI7_IXORI</name>
<evidence type="ECO:0000313" key="5">
    <source>
        <dbReference type="EMBL" id="JAP68907.1"/>
    </source>
</evidence>